<feature type="non-terminal residue" evidence="5">
    <location>
        <position position="1"/>
    </location>
</feature>
<feature type="region of interest" description="Disordered" evidence="4">
    <location>
        <begin position="224"/>
        <end position="249"/>
    </location>
</feature>
<evidence type="ECO:0000256" key="1">
    <source>
        <dbReference type="ARBA" id="ARBA00022763"/>
    </source>
</evidence>
<dbReference type="GO" id="GO:0008263">
    <property type="term" value="F:pyrimidine-specific mismatch base pair DNA N-glycosylase activity"/>
    <property type="evidence" value="ECO:0007669"/>
    <property type="project" value="TreeGrafter"/>
</dbReference>
<evidence type="ECO:0000256" key="4">
    <source>
        <dbReference type="SAM" id="MobiDB-lite"/>
    </source>
</evidence>
<feature type="compositionally biased region" description="Polar residues" evidence="4">
    <location>
        <begin position="226"/>
        <end position="249"/>
    </location>
</feature>
<dbReference type="GO" id="GO:0004844">
    <property type="term" value="F:uracil DNA N-glycosylase activity"/>
    <property type="evidence" value="ECO:0007669"/>
    <property type="project" value="TreeGrafter"/>
</dbReference>
<dbReference type="GO" id="GO:0005634">
    <property type="term" value="C:nucleus"/>
    <property type="evidence" value="ECO:0007669"/>
    <property type="project" value="TreeGrafter"/>
</dbReference>
<gene>
    <name evidence="5" type="ORF">UJA718_LOCUS36273</name>
</gene>
<proteinExistence type="predicted"/>
<evidence type="ECO:0000313" key="5">
    <source>
        <dbReference type="EMBL" id="CAF4701646.1"/>
    </source>
</evidence>
<dbReference type="EMBL" id="CAJOBP010034829">
    <property type="protein sequence ID" value="CAF4701646.1"/>
    <property type="molecule type" value="Genomic_DNA"/>
</dbReference>
<keyword evidence="2" id="KW-0378">Hydrolase</keyword>
<reference evidence="5" key="1">
    <citation type="submission" date="2021-02" db="EMBL/GenBank/DDBJ databases">
        <authorList>
            <person name="Nowell W R."/>
        </authorList>
    </citation>
    <scope>NUCLEOTIDE SEQUENCE</scope>
</reference>
<keyword evidence="3" id="KW-0234">DNA repair</keyword>
<evidence type="ECO:0000256" key="3">
    <source>
        <dbReference type="ARBA" id="ARBA00023204"/>
    </source>
</evidence>
<organism evidence="5 6">
    <name type="scientific">Rotaria socialis</name>
    <dbReference type="NCBI Taxonomy" id="392032"/>
    <lineage>
        <taxon>Eukaryota</taxon>
        <taxon>Metazoa</taxon>
        <taxon>Spiralia</taxon>
        <taxon>Gnathifera</taxon>
        <taxon>Rotifera</taxon>
        <taxon>Eurotatoria</taxon>
        <taxon>Bdelloidea</taxon>
        <taxon>Philodinida</taxon>
        <taxon>Philodinidae</taxon>
        <taxon>Rotaria</taxon>
    </lineage>
</organism>
<evidence type="ECO:0000256" key="2">
    <source>
        <dbReference type="ARBA" id="ARBA00022801"/>
    </source>
</evidence>
<protein>
    <recommendedName>
        <fullName evidence="7">G/T mismatch-specific thymine DNA glycosylase</fullName>
    </recommendedName>
</protein>
<dbReference type="InterPro" id="IPR015637">
    <property type="entry name" value="MUG/TDG"/>
</dbReference>
<evidence type="ECO:0008006" key="7">
    <source>
        <dbReference type="Google" id="ProtNLM"/>
    </source>
</evidence>
<dbReference type="PANTHER" id="PTHR12159:SF9">
    <property type="entry name" value="G_T MISMATCH-SPECIFIC THYMINE DNA GLYCOSYLASE"/>
    <property type="match status" value="1"/>
</dbReference>
<dbReference type="Proteomes" id="UP000663873">
    <property type="component" value="Unassembled WGS sequence"/>
</dbReference>
<keyword evidence="1" id="KW-0227">DNA damage</keyword>
<comment type="caution">
    <text evidence="5">The sequence shown here is derived from an EMBL/GenBank/DDBJ whole genome shotgun (WGS) entry which is preliminary data.</text>
</comment>
<evidence type="ECO:0000313" key="6">
    <source>
        <dbReference type="Proteomes" id="UP000663873"/>
    </source>
</evidence>
<keyword evidence="6" id="KW-1185">Reference proteome</keyword>
<name>A0A821IE14_9BILA</name>
<dbReference type="AlphaFoldDB" id="A0A821IE14"/>
<dbReference type="SUPFAM" id="SSF52141">
    <property type="entry name" value="Uracil-DNA glycosylase-like"/>
    <property type="match status" value="1"/>
</dbReference>
<dbReference type="GO" id="GO:0006285">
    <property type="term" value="P:base-excision repair, AP site formation"/>
    <property type="evidence" value="ECO:0007669"/>
    <property type="project" value="InterPro"/>
</dbReference>
<sequence length="249" mass="27770">MYFRDEITAGAELLMQKIKMYRPKIVVFNGRGIYEVYAGNKHFHYGKQPELFLGTDTHVFVMPSSSARCSQLPRAEDKLPFYVGLRKLRDFLNGTLQSLNEADITFPDIKIKDTDDVLQKTIIRISNKAFSELSPETLKTYGDKIPSGQMTSKFNFDTETTQTMSILHNQQNGNLLNYDQPTSSTNGNVSSKTSYIENTSSNAAISMNDTDQAVLAALANGAYGSSPIQPRQSQTVYVGRQQQSTSYSG</sequence>
<dbReference type="Gene3D" id="3.40.470.10">
    <property type="entry name" value="Uracil-DNA glycosylase-like domain"/>
    <property type="match status" value="1"/>
</dbReference>
<accession>A0A821IE14</accession>
<dbReference type="PANTHER" id="PTHR12159">
    <property type="entry name" value="G/T AND G/U MISMATCH-SPECIFIC DNA GLYCOSYLASE"/>
    <property type="match status" value="1"/>
</dbReference>
<dbReference type="InterPro" id="IPR036895">
    <property type="entry name" value="Uracil-DNA_glycosylase-like_sf"/>
</dbReference>